<dbReference type="Gene3D" id="2.70.150.10">
    <property type="entry name" value="Calcium-transporting ATPase, cytoplasmic transduction domain A"/>
    <property type="match status" value="1"/>
</dbReference>
<dbReference type="EMBL" id="OA885014">
    <property type="protein sequence ID" value="CAD7281558.1"/>
    <property type="molecule type" value="Genomic_DNA"/>
</dbReference>
<comment type="subcellular location">
    <subcellularLocation>
        <location evidence="1">Endomembrane system</location>
        <topology evidence="1">Multi-pass membrane protein</topology>
    </subcellularLocation>
</comment>
<keyword evidence="3" id="KW-0812">Transmembrane</keyword>
<evidence type="ECO:0000259" key="4">
    <source>
        <dbReference type="SMART" id="SM00831"/>
    </source>
</evidence>
<dbReference type="Pfam" id="PF00690">
    <property type="entry name" value="Cation_ATPase_N"/>
    <property type="match status" value="1"/>
</dbReference>
<protein>
    <recommendedName>
        <fullName evidence="4">Cation-transporting P-type ATPase N-terminal domain-containing protein</fullName>
    </recommendedName>
</protein>
<dbReference type="InterPro" id="IPR059000">
    <property type="entry name" value="ATPase_P-type_domA"/>
</dbReference>
<feature type="domain" description="Cation-transporting P-type ATPase N-terminal" evidence="4">
    <location>
        <begin position="37"/>
        <end position="111"/>
    </location>
</feature>
<dbReference type="OrthoDB" id="116380at2759"/>
<dbReference type="InterPro" id="IPR008250">
    <property type="entry name" value="ATPase_P-typ_transduc_dom_A_sf"/>
</dbReference>
<name>A0A7R9BVU8_9CRUS</name>
<dbReference type="SUPFAM" id="SSF81653">
    <property type="entry name" value="Calcium ATPase, transduction domain A"/>
    <property type="match status" value="1"/>
</dbReference>
<keyword evidence="2" id="KW-0460">Magnesium</keyword>
<feature type="transmembrane region" description="Helical" evidence="3">
    <location>
        <begin position="129"/>
        <end position="150"/>
    </location>
</feature>
<gene>
    <name evidence="5" type="ORF">NMOB1V02_LOCUS9202</name>
</gene>
<keyword evidence="3" id="KW-0472">Membrane</keyword>
<reference evidence="5" key="1">
    <citation type="submission" date="2020-11" db="EMBL/GenBank/DDBJ databases">
        <authorList>
            <person name="Tran Van P."/>
        </authorList>
    </citation>
    <scope>NUCLEOTIDE SEQUENCE</scope>
</reference>
<keyword evidence="3" id="KW-1133">Transmembrane helix</keyword>
<dbReference type="GO" id="GO:0012505">
    <property type="term" value="C:endomembrane system"/>
    <property type="evidence" value="ECO:0007669"/>
    <property type="project" value="UniProtKB-SubCell"/>
</dbReference>
<accession>A0A7R9BVU8</accession>
<dbReference type="InterPro" id="IPR004014">
    <property type="entry name" value="ATPase_P-typ_cation-transptr_N"/>
</dbReference>
<proteinExistence type="predicted"/>
<evidence type="ECO:0000256" key="2">
    <source>
        <dbReference type="ARBA" id="ARBA00022842"/>
    </source>
</evidence>
<sequence length="283" mass="30920">MTDPSGADSQTDKPTLSELVRIMRMSKQDALSHLKNQYGGTEGLCVALETHPENGLSGNLEDLQSRRQEYGKNELPTEKPKTFLRLILETLKDFTVVILITSSIVSLVLYIVLLFLLPTPPAGSSGYSTGWVDTVSVLCSVALVVILTAYSEYTKQIRFITLLSQSENERSIFVRRNAAKESLRCQDLVVGDIVELGVGNVVPVDGILLKGFNLKVEESVLTGETHLIAKTPKDDPIIFSGSHVIEGEGKMVSIVVGPHSTLGQIILMGAKGHRSAKLYIRRT</sequence>
<evidence type="ECO:0000256" key="1">
    <source>
        <dbReference type="ARBA" id="ARBA00004127"/>
    </source>
</evidence>
<organism evidence="5">
    <name type="scientific">Notodromas monacha</name>
    <dbReference type="NCBI Taxonomy" id="399045"/>
    <lineage>
        <taxon>Eukaryota</taxon>
        <taxon>Metazoa</taxon>
        <taxon>Ecdysozoa</taxon>
        <taxon>Arthropoda</taxon>
        <taxon>Crustacea</taxon>
        <taxon>Oligostraca</taxon>
        <taxon>Ostracoda</taxon>
        <taxon>Podocopa</taxon>
        <taxon>Podocopida</taxon>
        <taxon>Cypridocopina</taxon>
        <taxon>Cypridoidea</taxon>
        <taxon>Cyprididae</taxon>
        <taxon>Notodromas</taxon>
    </lineage>
</organism>
<dbReference type="PANTHER" id="PTHR24093:SF369">
    <property type="entry name" value="CALCIUM-TRANSPORTING ATPASE"/>
    <property type="match status" value="1"/>
</dbReference>
<dbReference type="SMART" id="SM00831">
    <property type="entry name" value="Cation_ATPase_N"/>
    <property type="match status" value="1"/>
</dbReference>
<evidence type="ECO:0000256" key="3">
    <source>
        <dbReference type="SAM" id="Phobius"/>
    </source>
</evidence>
<dbReference type="InterPro" id="IPR023298">
    <property type="entry name" value="ATPase_P-typ_TM_dom_sf"/>
</dbReference>
<dbReference type="EMBL" id="CAJPEX010002977">
    <property type="protein sequence ID" value="CAG0921710.1"/>
    <property type="molecule type" value="Genomic_DNA"/>
</dbReference>
<keyword evidence="6" id="KW-1185">Reference proteome</keyword>
<dbReference type="SUPFAM" id="SSF81665">
    <property type="entry name" value="Calcium ATPase, transmembrane domain M"/>
    <property type="match status" value="1"/>
</dbReference>
<evidence type="ECO:0000313" key="6">
    <source>
        <dbReference type="Proteomes" id="UP000678499"/>
    </source>
</evidence>
<dbReference type="Proteomes" id="UP000678499">
    <property type="component" value="Unassembled WGS sequence"/>
</dbReference>
<dbReference type="GO" id="GO:0005886">
    <property type="term" value="C:plasma membrane"/>
    <property type="evidence" value="ECO:0007669"/>
    <property type="project" value="TreeGrafter"/>
</dbReference>
<dbReference type="Pfam" id="PF00122">
    <property type="entry name" value="E1-E2_ATPase"/>
    <property type="match status" value="1"/>
</dbReference>
<dbReference type="Gene3D" id="1.20.1110.10">
    <property type="entry name" value="Calcium-transporting ATPase, transmembrane domain"/>
    <property type="match status" value="1"/>
</dbReference>
<evidence type="ECO:0000313" key="5">
    <source>
        <dbReference type="EMBL" id="CAD7281558.1"/>
    </source>
</evidence>
<dbReference type="GO" id="GO:0005388">
    <property type="term" value="F:P-type calcium transporter activity"/>
    <property type="evidence" value="ECO:0007669"/>
    <property type="project" value="TreeGrafter"/>
</dbReference>
<dbReference type="AlphaFoldDB" id="A0A7R9BVU8"/>
<feature type="transmembrane region" description="Helical" evidence="3">
    <location>
        <begin position="94"/>
        <end position="117"/>
    </location>
</feature>
<dbReference type="PANTHER" id="PTHR24093">
    <property type="entry name" value="CATION TRANSPORTING ATPASE"/>
    <property type="match status" value="1"/>
</dbReference>